<gene>
    <name evidence="1" type="ORF">mPipKuh1_008521</name>
</gene>
<proteinExistence type="predicted"/>
<evidence type="ECO:0000313" key="2">
    <source>
        <dbReference type="Proteomes" id="UP000558488"/>
    </source>
</evidence>
<evidence type="ECO:0000313" key="1">
    <source>
        <dbReference type="EMBL" id="KAF6322523.1"/>
    </source>
</evidence>
<reference evidence="1 2" key="1">
    <citation type="journal article" date="2020" name="Nature">
        <title>Six reference-quality genomes reveal evolution of bat adaptations.</title>
        <authorList>
            <person name="Jebb D."/>
            <person name="Huang Z."/>
            <person name="Pippel M."/>
            <person name="Hughes G.M."/>
            <person name="Lavrichenko K."/>
            <person name="Devanna P."/>
            <person name="Winkler S."/>
            <person name="Jermiin L.S."/>
            <person name="Skirmuntt E.C."/>
            <person name="Katzourakis A."/>
            <person name="Burkitt-Gray L."/>
            <person name="Ray D.A."/>
            <person name="Sullivan K.A.M."/>
            <person name="Roscito J.G."/>
            <person name="Kirilenko B.M."/>
            <person name="Davalos L.M."/>
            <person name="Corthals A.P."/>
            <person name="Power M.L."/>
            <person name="Jones G."/>
            <person name="Ransome R.D."/>
            <person name="Dechmann D.K.N."/>
            <person name="Locatelli A.G."/>
            <person name="Puechmaille S.J."/>
            <person name="Fedrigo O."/>
            <person name="Jarvis E.D."/>
            <person name="Hiller M."/>
            <person name="Vernes S.C."/>
            <person name="Myers E.W."/>
            <person name="Teeling E.C."/>
        </authorList>
    </citation>
    <scope>NUCLEOTIDE SEQUENCE [LARGE SCALE GENOMIC DNA]</scope>
    <source>
        <strain evidence="1">MPipKuh1</strain>
        <tissue evidence="1">Flight muscle</tissue>
    </source>
</reference>
<comment type="caution">
    <text evidence="1">The sequence shown here is derived from an EMBL/GenBank/DDBJ whole genome shotgun (WGS) entry which is preliminary data.</text>
</comment>
<protein>
    <submittedName>
        <fullName evidence="1">Uncharacterized protein</fullName>
    </submittedName>
</protein>
<organism evidence="1 2">
    <name type="scientific">Pipistrellus kuhlii</name>
    <name type="common">Kuhl's pipistrelle</name>
    <dbReference type="NCBI Taxonomy" id="59472"/>
    <lineage>
        <taxon>Eukaryota</taxon>
        <taxon>Metazoa</taxon>
        <taxon>Chordata</taxon>
        <taxon>Craniata</taxon>
        <taxon>Vertebrata</taxon>
        <taxon>Euteleostomi</taxon>
        <taxon>Mammalia</taxon>
        <taxon>Eutheria</taxon>
        <taxon>Laurasiatheria</taxon>
        <taxon>Chiroptera</taxon>
        <taxon>Yangochiroptera</taxon>
        <taxon>Vespertilionidae</taxon>
        <taxon>Pipistrellus</taxon>
    </lineage>
</organism>
<keyword evidence="2" id="KW-1185">Reference proteome</keyword>
<dbReference type="EMBL" id="JACAGB010000015">
    <property type="protein sequence ID" value="KAF6322523.1"/>
    <property type="molecule type" value="Genomic_DNA"/>
</dbReference>
<sequence length="161" mass="17214">MDTRSARTARPSGLRAIVWEPGPSAPAQNTMSPEENHFCVAGTGTEWEIGRLAEGGAGLLLLNSAQEAVRLPLFSDGVSLVTSKDQASLTPRQPWWGAVARGRKDLWPRTSASCRPLIIPSCAPGCLGLALLLMDHCGLPVSNDRHYYYLVSAGFTVVVLG</sequence>
<accession>A0A7J7VBI8</accession>
<dbReference type="AlphaFoldDB" id="A0A7J7VBI8"/>
<name>A0A7J7VBI8_PIPKU</name>
<dbReference type="Proteomes" id="UP000558488">
    <property type="component" value="Unassembled WGS sequence"/>
</dbReference>